<dbReference type="AlphaFoldDB" id="A0A8T2BAH6"/>
<evidence type="ECO:0000313" key="3">
    <source>
        <dbReference type="Proteomes" id="UP000694251"/>
    </source>
</evidence>
<dbReference type="PANTHER" id="PTHR12709">
    <property type="entry name" value="DNA-DIRECTED RNA POLYMERASE II, III"/>
    <property type="match status" value="1"/>
</dbReference>
<comment type="caution">
    <text evidence="2">The sequence shown here is derived from an EMBL/GenBank/DDBJ whole genome shotgun (WGS) entry which is preliminary data.</text>
</comment>
<gene>
    <name evidence="2" type="ORF">ISN44_As08g025540</name>
</gene>
<dbReference type="OrthoDB" id="1162399at2759"/>
<comment type="subcellular location">
    <subcellularLocation>
        <location evidence="1">Nucleus</location>
    </subcellularLocation>
</comment>
<reference evidence="2 3" key="1">
    <citation type="submission" date="2020-12" db="EMBL/GenBank/DDBJ databases">
        <title>Concerted genomic and epigenomic changes stabilize Arabidopsis allopolyploids.</title>
        <authorList>
            <person name="Chen Z."/>
        </authorList>
    </citation>
    <scope>NUCLEOTIDE SEQUENCE [LARGE SCALE GENOMIC DNA]</scope>
    <source>
        <strain evidence="2">As9502</strain>
        <tissue evidence="2">Leaf</tissue>
    </source>
</reference>
<evidence type="ECO:0000256" key="1">
    <source>
        <dbReference type="RuleBase" id="RU369086"/>
    </source>
</evidence>
<dbReference type="FunFam" id="2.40.50.140:FF:000043">
    <property type="entry name" value="DNA-directed RNA polymerase II subunit RPB7"/>
    <property type="match status" value="1"/>
</dbReference>
<protein>
    <recommendedName>
        <fullName evidence="1">DNA-directed RNA polymerase subunit</fullName>
    </recommendedName>
</protein>
<dbReference type="GO" id="GO:0005634">
    <property type="term" value="C:nucleus"/>
    <property type="evidence" value="ECO:0007669"/>
    <property type="project" value="UniProtKB-SubCell"/>
</dbReference>
<dbReference type="GO" id="GO:0003727">
    <property type="term" value="F:single-stranded RNA binding"/>
    <property type="evidence" value="ECO:0007669"/>
    <property type="project" value="TreeGrafter"/>
</dbReference>
<dbReference type="GO" id="GO:0006352">
    <property type="term" value="P:DNA-templated transcription initiation"/>
    <property type="evidence" value="ECO:0007669"/>
    <property type="project" value="UniProtKB-UniRule"/>
</dbReference>
<dbReference type="Proteomes" id="UP000694251">
    <property type="component" value="Chromosome 8"/>
</dbReference>
<accession>A0A8T2BAH6</accession>
<dbReference type="EMBL" id="JAEFBJ010000008">
    <property type="protein sequence ID" value="KAG7583009.1"/>
    <property type="molecule type" value="Genomic_DNA"/>
</dbReference>
<dbReference type="CDD" id="cd04329">
    <property type="entry name" value="RNAP_II_Rpb7_N"/>
    <property type="match status" value="1"/>
</dbReference>
<sequence>MGLLIWKLTKPEVFVSGVIHGRSFSSPTLQSVSVSEVVRSIRASGFVFCFRLKKMFIKVKLPWDVTIPAEDMDTGLMLQRAIVIRLLEAFGTKKATKDLGYLITPTILENIGEGKIKEQTGEIQFPVVFDGICFKMFKGEVVHGVVHKVHKSGVFLRSGPYEIIYLSHVKMPGYEFIPGEKPFFMNRNMSRIQIGARVRFIVLDTEWREAEKDFMALASIDGDNLGPI</sequence>
<keyword evidence="1" id="KW-0240">DNA-directed RNA polymerase</keyword>
<comment type="function">
    <text evidence="1">DNA-dependent RNA polymerase which catalyzes the transcription of DNA into RNA using the four ribonucleoside triphosphates as substrates.</text>
</comment>
<keyword evidence="1" id="KW-0804">Transcription</keyword>
<evidence type="ECO:0000313" key="2">
    <source>
        <dbReference type="EMBL" id="KAG7583009.1"/>
    </source>
</evidence>
<dbReference type="GO" id="GO:0000428">
    <property type="term" value="C:DNA-directed RNA polymerase complex"/>
    <property type="evidence" value="ECO:0007669"/>
    <property type="project" value="UniProtKB-KW"/>
</dbReference>
<dbReference type="GO" id="GO:0003697">
    <property type="term" value="F:single-stranded DNA binding"/>
    <property type="evidence" value="ECO:0007669"/>
    <property type="project" value="TreeGrafter"/>
</dbReference>
<keyword evidence="3" id="KW-1185">Reference proteome</keyword>
<dbReference type="PANTHER" id="PTHR12709:SF7">
    <property type="entry name" value="DNA-DIRECTED RNA POLYMERASE IV SUBUNIT 7"/>
    <property type="match status" value="1"/>
</dbReference>
<dbReference type="InterPro" id="IPR045113">
    <property type="entry name" value="Rpb7-like"/>
</dbReference>
<name>A0A8T2BAH6_ARASU</name>
<proteinExistence type="predicted"/>
<organism evidence="2 3">
    <name type="scientific">Arabidopsis suecica</name>
    <name type="common">Swedish thale-cress</name>
    <name type="synonym">Cardaminopsis suecica</name>
    <dbReference type="NCBI Taxonomy" id="45249"/>
    <lineage>
        <taxon>Eukaryota</taxon>
        <taxon>Viridiplantae</taxon>
        <taxon>Streptophyta</taxon>
        <taxon>Embryophyta</taxon>
        <taxon>Tracheophyta</taxon>
        <taxon>Spermatophyta</taxon>
        <taxon>Magnoliopsida</taxon>
        <taxon>eudicotyledons</taxon>
        <taxon>Gunneridae</taxon>
        <taxon>Pentapetalae</taxon>
        <taxon>rosids</taxon>
        <taxon>malvids</taxon>
        <taxon>Brassicales</taxon>
        <taxon>Brassicaceae</taxon>
        <taxon>Camelineae</taxon>
        <taxon>Arabidopsis</taxon>
    </lineage>
</organism>
<keyword evidence="1" id="KW-0539">Nucleus</keyword>